<dbReference type="AlphaFoldDB" id="A0A7W8KB36"/>
<gene>
    <name evidence="2" type="ORF">GCM10017781_07520</name>
    <name evidence="3" type="ORF">HNQ07_000290</name>
</gene>
<evidence type="ECO:0000313" key="2">
    <source>
        <dbReference type="EMBL" id="GHF33260.1"/>
    </source>
</evidence>
<comment type="caution">
    <text evidence="3">The sequence shown here is derived from an EMBL/GenBank/DDBJ whole genome shotgun (WGS) entry which is preliminary data.</text>
</comment>
<evidence type="ECO:0008006" key="6">
    <source>
        <dbReference type="Google" id="ProtNLM"/>
    </source>
</evidence>
<dbReference type="Proteomes" id="UP000539473">
    <property type="component" value="Unassembled WGS sequence"/>
</dbReference>
<dbReference type="PROSITE" id="PS51257">
    <property type="entry name" value="PROKAR_LIPOPROTEIN"/>
    <property type="match status" value="1"/>
</dbReference>
<dbReference type="Proteomes" id="UP000619376">
    <property type="component" value="Unassembled WGS sequence"/>
</dbReference>
<proteinExistence type="predicted"/>
<keyword evidence="1" id="KW-0732">Signal</keyword>
<keyword evidence="5" id="KW-1185">Reference proteome</keyword>
<evidence type="ECO:0000313" key="3">
    <source>
        <dbReference type="EMBL" id="MBB5374846.1"/>
    </source>
</evidence>
<dbReference type="EMBL" id="BNAJ01000001">
    <property type="protein sequence ID" value="GHF33260.1"/>
    <property type="molecule type" value="Genomic_DNA"/>
</dbReference>
<evidence type="ECO:0000313" key="5">
    <source>
        <dbReference type="Proteomes" id="UP000619376"/>
    </source>
</evidence>
<dbReference type="RefSeq" id="WP_184109114.1">
    <property type="nucleotide sequence ID" value="NZ_BNAJ01000001.1"/>
</dbReference>
<evidence type="ECO:0000313" key="4">
    <source>
        <dbReference type="Proteomes" id="UP000539473"/>
    </source>
</evidence>
<name>A0A7W8KB36_9DEIO</name>
<protein>
    <recommendedName>
        <fullName evidence="6">DUF4402 domain-containing protein</fullName>
    </recommendedName>
</protein>
<organism evidence="3 4">
    <name type="scientific">Deinococcus metalli</name>
    <dbReference type="NCBI Taxonomy" id="1141878"/>
    <lineage>
        <taxon>Bacteria</taxon>
        <taxon>Thermotogati</taxon>
        <taxon>Deinococcota</taxon>
        <taxon>Deinococci</taxon>
        <taxon>Deinococcales</taxon>
        <taxon>Deinococcaceae</taxon>
        <taxon>Deinococcus</taxon>
    </lineage>
</organism>
<reference evidence="3 4" key="3">
    <citation type="submission" date="2020-08" db="EMBL/GenBank/DDBJ databases">
        <title>Genomic Encyclopedia of Type Strains, Phase IV (KMG-IV): sequencing the most valuable type-strain genomes for metagenomic binning, comparative biology and taxonomic classification.</title>
        <authorList>
            <person name="Goeker M."/>
        </authorList>
    </citation>
    <scope>NUCLEOTIDE SEQUENCE [LARGE SCALE GENOMIC DNA]</scope>
    <source>
        <strain evidence="3 4">DSM 27521</strain>
    </source>
</reference>
<feature type="signal peptide" evidence="1">
    <location>
        <begin position="1"/>
        <end position="25"/>
    </location>
</feature>
<evidence type="ECO:0000256" key="1">
    <source>
        <dbReference type="SAM" id="SignalP"/>
    </source>
</evidence>
<accession>A0A7W8KB36</accession>
<reference evidence="5" key="2">
    <citation type="journal article" date="2019" name="Int. J. Syst. Evol. Microbiol.">
        <title>The Global Catalogue of Microorganisms (GCM) 10K type strain sequencing project: providing services to taxonomists for standard genome sequencing and annotation.</title>
        <authorList>
            <consortium name="The Broad Institute Genomics Platform"/>
            <consortium name="The Broad Institute Genome Sequencing Center for Infectious Disease"/>
            <person name="Wu L."/>
            <person name="Ma J."/>
        </authorList>
    </citation>
    <scope>NUCLEOTIDE SEQUENCE [LARGE SCALE GENOMIC DNA]</scope>
    <source>
        <strain evidence="5">CGMCC 1.18437</strain>
    </source>
</reference>
<feature type="chain" id="PRO_5031244968" description="DUF4402 domain-containing protein" evidence="1">
    <location>
        <begin position="26"/>
        <end position="218"/>
    </location>
</feature>
<reference evidence="2" key="1">
    <citation type="journal article" date="2014" name="Int. J. Syst. Evol. Microbiol.">
        <title>Complete genome of a new Firmicutes species belonging to the dominant human colonic microbiota ('Ruminococcus bicirculans') reveals two chromosomes and a selective capacity to utilize plant glucans.</title>
        <authorList>
            <consortium name="NISC Comparative Sequencing Program"/>
            <person name="Wegmann U."/>
            <person name="Louis P."/>
            <person name="Goesmann A."/>
            <person name="Henrissat B."/>
            <person name="Duncan S.H."/>
            <person name="Flint H.J."/>
        </authorList>
    </citation>
    <scope>NUCLEOTIDE SEQUENCE</scope>
    <source>
        <strain evidence="2">CGMCC 1.18437</strain>
    </source>
</reference>
<reference evidence="2" key="4">
    <citation type="submission" date="2024-05" db="EMBL/GenBank/DDBJ databases">
        <authorList>
            <person name="Sun Q."/>
            <person name="Zhou Y."/>
        </authorList>
    </citation>
    <scope>NUCLEOTIDE SEQUENCE</scope>
    <source>
        <strain evidence="2">CGMCC 1.18437</strain>
    </source>
</reference>
<dbReference type="EMBL" id="JACHFK010000001">
    <property type="protein sequence ID" value="MBB5374846.1"/>
    <property type="molecule type" value="Genomic_DNA"/>
</dbReference>
<sequence>MKIKTLAVLAAGLPLLASCGSIVGAVIPPVNISNPAHLDGATLTATSPLMVQRVGTSVQYDTSATVPAGSFDDFDLSKVPLGIKPYAAEIKASLKSVVLSGTCVMPDSFSLSVDSLSVSVWDSSNKAGAVTLTATPAVNITATRTDSGVGQSTYALSGNVASVGKGDANVSKALTILTSGGTNDASVSAKISADNNGMAGCNLSFKIGDSSVTLSNFK</sequence>